<comment type="similarity">
    <text evidence="1">Belongs to the 'phage' integrase family.</text>
</comment>
<evidence type="ECO:0000313" key="5">
    <source>
        <dbReference type="EMBL" id="GAA0516063.1"/>
    </source>
</evidence>
<evidence type="ECO:0000256" key="2">
    <source>
        <dbReference type="ARBA" id="ARBA00023125"/>
    </source>
</evidence>
<dbReference type="PANTHER" id="PTHR30349">
    <property type="entry name" value="PHAGE INTEGRASE-RELATED"/>
    <property type="match status" value="1"/>
</dbReference>
<dbReference type="Gene3D" id="1.10.150.130">
    <property type="match status" value="1"/>
</dbReference>
<dbReference type="CDD" id="cd01189">
    <property type="entry name" value="INT_ICEBs1_C_like"/>
    <property type="match status" value="1"/>
</dbReference>
<protein>
    <recommendedName>
        <fullName evidence="4">Tyr recombinase domain-containing protein</fullName>
    </recommendedName>
</protein>
<dbReference type="Pfam" id="PF00589">
    <property type="entry name" value="Phage_integrase"/>
    <property type="match status" value="1"/>
</dbReference>
<accession>A0A917NJE7</accession>
<dbReference type="Gene3D" id="1.10.443.10">
    <property type="entry name" value="Intergrase catalytic core"/>
    <property type="match status" value="1"/>
</dbReference>
<sequence>MRAEGGDESALVRLSGVVGLCGAWDRCEGRGFVGQGSRIVNPTMWLVLAGALEQPQSFPDKCKRQAEAFKTRIESEILSGAYIDPDAGKRSFASYVANWIQGQAPDPASREVIERQIRARLVRFFGSMTMERAAQPSSVRDWLEWLRQDPKVGVNYQAQLFDLLSSILSGAVADKLIRENPMRSGSIKRPTPVPHKAVPWDASRCSAVKAAMPARQRIAVDLGTGLGMRQGEILGFSPDDIETTDDGTIVHIQRQARIVGGELVFRLPKGRKTRIVPLSDALRDEISEHARKYPAVPVTLPWDRPGGKPVTARLLLVRAPGQAWDGRTFNAQAWRPAFTNAGLAHRGRIDGMHALRHTFASTLLAAGVTVRELADYLGHKDPGFTLRVYTHLLPSSHDRARAAIDAQLTANDASAA</sequence>
<keyword evidence="8" id="KW-1185">Reference proteome</keyword>
<proteinExistence type="inferred from homology"/>
<dbReference type="InterPro" id="IPR010998">
    <property type="entry name" value="Integrase_recombinase_N"/>
</dbReference>
<dbReference type="EMBL" id="BMMT01000023">
    <property type="protein sequence ID" value="GGJ04992.1"/>
    <property type="molecule type" value="Genomic_DNA"/>
</dbReference>
<evidence type="ECO:0000313" key="6">
    <source>
        <dbReference type="EMBL" id="GGJ04992.1"/>
    </source>
</evidence>
<evidence type="ECO:0000313" key="7">
    <source>
        <dbReference type="Proteomes" id="UP000597989"/>
    </source>
</evidence>
<organism evidence="6 7">
    <name type="scientific">Saccharopolyspora thermophila</name>
    <dbReference type="NCBI Taxonomy" id="89367"/>
    <lineage>
        <taxon>Bacteria</taxon>
        <taxon>Bacillati</taxon>
        <taxon>Actinomycetota</taxon>
        <taxon>Actinomycetes</taxon>
        <taxon>Pseudonocardiales</taxon>
        <taxon>Pseudonocardiaceae</taxon>
        <taxon>Saccharopolyspora</taxon>
    </lineage>
</organism>
<gene>
    <name evidence="5" type="ORF">GCM10009545_17700</name>
    <name evidence="6" type="ORF">GCM10011581_47570</name>
</gene>
<evidence type="ECO:0000313" key="8">
    <source>
        <dbReference type="Proteomes" id="UP001500220"/>
    </source>
</evidence>
<dbReference type="InterPro" id="IPR013762">
    <property type="entry name" value="Integrase-like_cat_sf"/>
</dbReference>
<dbReference type="GO" id="GO:0003677">
    <property type="term" value="F:DNA binding"/>
    <property type="evidence" value="ECO:0007669"/>
    <property type="project" value="UniProtKB-KW"/>
</dbReference>
<dbReference type="GO" id="GO:0015074">
    <property type="term" value="P:DNA integration"/>
    <property type="evidence" value="ECO:0007669"/>
    <property type="project" value="InterPro"/>
</dbReference>
<name>A0A917NJE7_9PSEU</name>
<evidence type="ECO:0000256" key="1">
    <source>
        <dbReference type="ARBA" id="ARBA00008857"/>
    </source>
</evidence>
<comment type="caution">
    <text evidence="6">The sequence shown here is derived from an EMBL/GenBank/DDBJ whole genome shotgun (WGS) entry which is preliminary data.</text>
</comment>
<dbReference type="PANTHER" id="PTHR30349:SF64">
    <property type="entry name" value="PROPHAGE INTEGRASE INTD-RELATED"/>
    <property type="match status" value="1"/>
</dbReference>
<dbReference type="InterPro" id="IPR011010">
    <property type="entry name" value="DNA_brk_join_enz"/>
</dbReference>
<dbReference type="Proteomes" id="UP000597989">
    <property type="component" value="Unassembled WGS sequence"/>
</dbReference>
<reference evidence="6" key="3">
    <citation type="submission" date="2020-09" db="EMBL/GenBank/DDBJ databases">
        <authorList>
            <person name="Sun Q."/>
            <person name="Zhou Y."/>
        </authorList>
    </citation>
    <scope>NUCLEOTIDE SEQUENCE</scope>
    <source>
        <strain evidence="6">CGMCC 4.7206</strain>
    </source>
</reference>
<keyword evidence="2" id="KW-0238">DNA-binding</keyword>
<dbReference type="InterPro" id="IPR002104">
    <property type="entry name" value="Integrase_catalytic"/>
</dbReference>
<dbReference type="Proteomes" id="UP001500220">
    <property type="component" value="Unassembled WGS sequence"/>
</dbReference>
<reference evidence="5 8" key="2">
    <citation type="journal article" date="2019" name="Int. J. Syst. Evol. Microbiol.">
        <title>The Global Catalogue of Microorganisms (GCM) 10K type strain sequencing project: providing services to taxonomists for standard genome sequencing and annotation.</title>
        <authorList>
            <consortium name="The Broad Institute Genomics Platform"/>
            <consortium name="The Broad Institute Genome Sequencing Center for Infectious Disease"/>
            <person name="Wu L."/>
            <person name="Ma J."/>
        </authorList>
    </citation>
    <scope>NUCLEOTIDE SEQUENCE [LARGE SCALE GENOMIC DNA]</scope>
    <source>
        <strain evidence="5 8">JCM 10664</strain>
    </source>
</reference>
<dbReference type="PROSITE" id="PS51898">
    <property type="entry name" value="TYR_RECOMBINASE"/>
    <property type="match status" value="1"/>
</dbReference>
<feature type="domain" description="Tyr recombinase" evidence="4">
    <location>
        <begin position="195"/>
        <end position="405"/>
    </location>
</feature>
<dbReference type="SUPFAM" id="SSF56349">
    <property type="entry name" value="DNA breaking-rejoining enzymes"/>
    <property type="match status" value="1"/>
</dbReference>
<keyword evidence="3" id="KW-0233">DNA recombination</keyword>
<reference evidence="5" key="4">
    <citation type="submission" date="2023-12" db="EMBL/GenBank/DDBJ databases">
        <authorList>
            <person name="Sun Q."/>
            <person name="Inoue M."/>
        </authorList>
    </citation>
    <scope>NUCLEOTIDE SEQUENCE</scope>
    <source>
        <strain evidence="5">JCM 10664</strain>
    </source>
</reference>
<dbReference type="GO" id="GO:0006310">
    <property type="term" value="P:DNA recombination"/>
    <property type="evidence" value="ECO:0007669"/>
    <property type="project" value="UniProtKB-KW"/>
</dbReference>
<dbReference type="InterPro" id="IPR050090">
    <property type="entry name" value="Tyrosine_recombinase_XerCD"/>
</dbReference>
<dbReference type="AlphaFoldDB" id="A0A917NJE7"/>
<evidence type="ECO:0000259" key="4">
    <source>
        <dbReference type="PROSITE" id="PS51898"/>
    </source>
</evidence>
<reference evidence="6 7" key="1">
    <citation type="journal article" date="2014" name="Int. J. Syst. Evol. Microbiol.">
        <title>Complete genome sequence of Corynebacterium casei LMG S-19264T (=DSM 44701T), isolated from a smear-ripened cheese.</title>
        <authorList>
            <consortium name="US DOE Joint Genome Institute (JGI-PGF)"/>
            <person name="Walter F."/>
            <person name="Albersmeier A."/>
            <person name="Kalinowski J."/>
            <person name="Ruckert C."/>
        </authorList>
    </citation>
    <scope>NUCLEOTIDE SEQUENCE [LARGE SCALE GENOMIC DNA]</scope>
    <source>
        <strain evidence="6 7">CGMCC 4.7206</strain>
    </source>
</reference>
<evidence type="ECO:0000256" key="3">
    <source>
        <dbReference type="ARBA" id="ARBA00023172"/>
    </source>
</evidence>
<dbReference type="EMBL" id="BAAAHC010000007">
    <property type="protein sequence ID" value="GAA0516063.1"/>
    <property type="molecule type" value="Genomic_DNA"/>
</dbReference>